<dbReference type="RefSeq" id="WP_140588076.1">
    <property type="nucleotide sequence ID" value="NZ_VFRR01000010.1"/>
</dbReference>
<dbReference type="InterPro" id="IPR003660">
    <property type="entry name" value="HAMP_dom"/>
</dbReference>
<dbReference type="Pfam" id="PF22673">
    <property type="entry name" value="MCP-like_PDC_1"/>
    <property type="match status" value="1"/>
</dbReference>
<keyword evidence="13" id="KW-1185">Reference proteome</keyword>
<dbReference type="GO" id="GO:0006935">
    <property type="term" value="P:chemotaxis"/>
    <property type="evidence" value="ECO:0007669"/>
    <property type="project" value="UniProtKB-ARBA"/>
</dbReference>
<dbReference type="SUPFAM" id="SSF58104">
    <property type="entry name" value="Methyl-accepting chemotaxis protein (MCP) signaling domain"/>
    <property type="match status" value="1"/>
</dbReference>
<evidence type="ECO:0000259" key="11">
    <source>
        <dbReference type="PROSITE" id="PS50885"/>
    </source>
</evidence>
<evidence type="ECO:0000256" key="9">
    <source>
        <dbReference type="SAM" id="Phobius"/>
    </source>
</evidence>
<dbReference type="PROSITE" id="PS50885">
    <property type="entry name" value="HAMP"/>
    <property type="match status" value="1"/>
</dbReference>
<accession>A0A501X0N7</accession>
<evidence type="ECO:0000256" key="7">
    <source>
        <dbReference type="PROSITE-ProRule" id="PRU00284"/>
    </source>
</evidence>
<evidence type="ECO:0000313" key="12">
    <source>
        <dbReference type="EMBL" id="TPE53401.1"/>
    </source>
</evidence>
<feature type="coiled-coil region" evidence="8">
    <location>
        <begin position="631"/>
        <end position="658"/>
    </location>
</feature>
<dbReference type="InterPro" id="IPR004089">
    <property type="entry name" value="MCPsignal_dom"/>
</dbReference>
<dbReference type="GO" id="GO:0007165">
    <property type="term" value="P:signal transduction"/>
    <property type="evidence" value="ECO:0007669"/>
    <property type="project" value="UniProtKB-KW"/>
</dbReference>
<dbReference type="CDD" id="cd11386">
    <property type="entry name" value="MCP_signal"/>
    <property type="match status" value="1"/>
</dbReference>
<keyword evidence="3 9" id="KW-1133">Transmembrane helix</keyword>
<dbReference type="PROSITE" id="PS50111">
    <property type="entry name" value="CHEMOTAXIS_TRANSDUC_2"/>
    <property type="match status" value="1"/>
</dbReference>
<name>A0A501X0N7_9GAMM</name>
<proteinExistence type="inferred from homology"/>
<dbReference type="PANTHER" id="PTHR32089">
    <property type="entry name" value="METHYL-ACCEPTING CHEMOTAXIS PROTEIN MCPB"/>
    <property type="match status" value="1"/>
</dbReference>
<gene>
    <name evidence="12" type="ORF">FJM67_07035</name>
</gene>
<dbReference type="SMART" id="SM00283">
    <property type="entry name" value="MA"/>
    <property type="match status" value="1"/>
</dbReference>
<dbReference type="GO" id="GO:0016020">
    <property type="term" value="C:membrane"/>
    <property type="evidence" value="ECO:0007669"/>
    <property type="project" value="UniProtKB-SubCell"/>
</dbReference>
<feature type="domain" description="Methyl-accepting transducer" evidence="10">
    <location>
        <begin position="396"/>
        <end position="632"/>
    </location>
</feature>
<evidence type="ECO:0000313" key="13">
    <source>
        <dbReference type="Proteomes" id="UP000315901"/>
    </source>
</evidence>
<organism evidence="12 13">
    <name type="scientific">Maribrevibacterium harenarium</name>
    <dbReference type="NCBI Taxonomy" id="2589817"/>
    <lineage>
        <taxon>Bacteria</taxon>
        <taxon>Pseudomonadati</taxon>
        <taxon>Pseudomonadota</taxon>
        <taxon>Gammaproteobacteria</taxon>
        <taxon>Oceanospirillales</taxon>
        <taxon>Oceanospirillaceae</taxon>
        <taxon>Maribrevibacterium</taxon>
    </lineage>
</organism>
<dbReference type="PANTHER" id="PTHR32089:SF119">
    <property type="entry name" value="METHYL-ACCEPTING CHEMOTAXIS PROTEIN CTPL"/>
    <property type="match status" value="1"/>
</dbReference>
<evidence type="ECO:0000256" key="2">
    <source>
        <dbReference type="ARBA" id="ARBA00022692"/>
    </source>
</evidence>
<dbReference type="Gene3D" id="1.10.287.950">
    <property type="entry name" value="Methyl-accepting chemotaxis protein"/>
    <property type="match status" value="1"/>
</dbReference>
<dbReference type="FunFam" id="1.10.287.950:FF:000001">
    <property type="entry name" value="Methyl-accepting chemotaxis sensory transducer"/>
    <property type="match status" value="1"/>
</dbReference>
<comment type="similarity">
    <text evidence="6">Belongs to the methyl-accepting chemotaxis (MCP) protein family.</text>
</comment>
<feature type="domain" description="HAMP" evidence="11">
    <location>
        <begin position="339"/>
        <end position="391"/>
    </location>
</feature>
<keyword evidence="4 9" id="KW-0472">Membrane</keyword>
<evidence type="ECO:0000256" key="4">
    <source>
        <dbReference type="ARBA" id="ARBA00023136"/>
    </source>
</evidence>
<dbReference type="OrthoDB" id="2489132at2"/>
<dbReference type="CDD" id="cd12913">
    <property type="entry name" value="PDC1_MCP_like"/>
    <property type="match status" value="1"/>
</dbReference>
<evidence type="ECO:0000256" key="8">
    <source>
        <dbReference type="SAM" id="Coils"/>
    </source>
</evidence>
<dbReference type="EMBL" id="VFRR01000010">
    <property type="protein sequence ID" value="TPE53401.1"/>
    <property type="molecule type" value="Genomic_DNA"/>
</dbReference>
<protein>
    <submittedName>
        <fullName evidence="12">Methyl-accepting chemotaxis protein</fullName>
    </submittedName>
</protein>
<comment type="subcellular location">
    <subcellularLocation>
        <location evidence="1">Membrane</location>
        <topology evidence="1">Multi-pass membrane protein</topology>
    </subcellularLocation>
</comment>
<reference evidence="12 13" key="1">
    <citation type="submission" date="2019-06" db="EMBL/GenBank/DDBJ databases">
        <title>A novel bacterium of genus Marinomonas, isolated from coastal sand.</title>
        <authorList>
            <person name="Huang H."/>
            <person name="Mo K."/>
            <person name="Hu Y."/>
        </authorList>
    </citation>
    <scope>NUCLEOTIDE SEQUENCE [LARGE SCALE GENOMIC DNA]</scope>
    <source>
        <strain evidence="12 13">HB171799</strain>
    </source>
</reference>
<evidence type="ECO:0000256" key="5">
    <source>
        <dbReference type="ARBA" id="ARBA00023224"/>
    </source>
</evidence>
<comment type="caution">
    <text evidence="12">The sequence shown here is derived from an EMBL/GenBank/DDBJ whole genome shotgun (WGS) entry which is preliminary data.</text>
</comment>
<dbReference type="Pfam" id="PF00015">
    <property type="entry name" value="MCPsignal"/>
    <property type="match status" value="1"/>
</dbReference>
<evidence type="ECO:0000256" key="3">
    <source>
        <dbReference type="ARBA" id="ARBA00022989"/>
    </source>
</evidence>
<feature type="transmembrane region" description="Helical" evidence="9">
    <location>
        <begin position="315"/>
        <end position="338"/>
    </location>
</feature>
<evidence type="ECO:0000256" key="1">
    <source>
        <dbReference type="ARBA" id="ARBA00004141"/>
    </source>
</evidence>
<sequence>MKPALMIRQKISVGFVAILVLAVLAIVAVIEGKVKPDLIAERQTQIAVNQTGLNDLLSAKFEEIQLLTSTLALATENLPKDEALFKKLFPSIVDNHGDTAIAGGGIWPEPNAFTQGVERRSFFWARGDNGIDYLDDYNDPNGGGYHGEGWYQVGKKTPVDQCAWSEAYIDPFSKTPMVTCTVPIKPNNKFTGVATVDMMLDGITKVFSRYGADNNGYVFAIDNMGQMLSFPTGSVKIVKSDDSMLTADELVQQAPWLKEAIAASKKLQSSTLIEISNDGILGESAYVDLFKQPETGWVIGLVVPKGVMTAAANDMGLFLLIAIGALLIVVGLIALSFLRSLLNKVQHTTDQINELVAGGSTKDLEVGTLNEIGQLRQAVNAYGGKLKSLLEQIHNESERLVRDAGRLNAFSGSFLSKANSLNDENHTLAAATEEFGATSHDVAMYAEETKSTVERIHQDVLRSGKEMDEVIRTMRSLTDAMSKAQQSIIKLDADSREANSMLSVIRDIAEQTNLLALNAAIEAARAGETGRGFAVVADEVRNLAAKSESSAVEIESVLNRLQVASKDSVSAMEHGHGETHRAVASAESTSTHLQQVVEAFSQITDQAMQIATAAKEQQKVSNDLSQFVARLQDLTSSNAEDSNQLRQMSEEIDAIAQRLNALK</sequence>
<dbReference type="Gene3D" id="3.30.450.20">
    <property type="entry name" value="PAS domain"/>
    <property type="match status" value="1"/>
</dbReference>
<keyword evidence="8" id="KW-0175">Coiled coil</keyword>
<keyword evidence="5 7" id="KW-0807">Transducer</keyword>
<evidence type="ECO:0000256" key="6">
    <source>
        <dbReference type="ARBA" id="ARBA00029447"/>
    </source>
</evidence>
<keyword evidence="2 9" id="KW-0812">Transmembrane</keyword>
<evidence type="ECO:0000259" key="10">
    <source>
        <dbReference type="PROSITE" id="PS50111"/>
    </source>
</evidence>
<dbReference type="AlphaFoldDB" id="A0A501X0N7"/>
<dbReference type="Proteomes" id="UP000315901">
    <property type="component" value="Unassembled WGS sequence"/>
</dbReference>